<gene>
    <name evidence="2" type="ORF">A2855_00690</name>
</gene>
<dbReference type="EMBL" id="MHKX01000002">
    <property type="protein sequence ID" value="OGY98785.1"/>
    <property type="molecule type" value="Genomic_DNA"/>
</dbReference>
<feature type="compositionally biased region" description="Low complexity" evidence="1">
    <location>
        <begin position="43"/>
        <end position="56"/>
    </location>
</feature>
<evidence type="ECO:0000256" key="1">
    <source>
        <dbReference type="SAM" id="MobiDB-lite"/>
    </source>
</evidence>
<comment type="caution">
    <text evidence="2">The sequence shown here is derived from an EMBL/GenBank/DDBJ whole genome shotgun (WGS) entry which is preliminary data.</text>
</comment>
<evidence type="ECO:0000313" key="2">
    <source>
        <dbReference type="EMBL" id="OGY98785.1"/>
    </source>
</evidence>
<dbReference type="AlphaFoldDB" id="A0A1G2CBM7"/>
<reference evidence="2 3" key="1">
    <citation type="journal article" date="2016" name="Nat. Commun.">
        <title>Thousands of microbial genomes shed light on interconnected biogeochemical processes in an aquifer system.</title>
        <authorList>
            <person name="Anantharaman K."/>
            <person name="Brown C.T."/>
            <person name="Hug L.A."/>
            <person name="Sharon I."/>
            <person name="Castelle C.J."/>
            <person name="Probst A.J."/>
            <person name="Thomas B.C."/>
            <person name="Singh A."/>
            <person name="Wilkins M.J."/>
            <person name="Karaoz U."/>
            <person name="Brodie E.L."/>
            <person name="Williams K.H."/>
            <person name="Hubbard S.S."/>
            <person name="Banfield J.F."/>
        </authorList>
    </citation>
    <scope>NUCLEOTIDE SEQUENCE [LARGE SCALE GENOMIC DNA]</scope>
</reference>
<evidence type="ECO:0000313" key="3">
    <source>
        <dbReference type="Proteomes" id="UP000179059"/>
    </source>
</evidence>
<name>A0A1G2CBM7_9BACT</name>
<proteinExistence type="predicted"/>
<organism evidence="2 3">
    <name type="scientific">Candidatus Liptonbacteria bacterium RIFCSPHIGHO2_01_FULL_57_28</name>
    <dbReference type="NCBI Taxonomy" id="1798647"/>
    <lineage>
        <taxon>Bacteria</taxon>
        <taxon>Candidatus Liptoniibacteriota</taxon>
    </lineage>
</organism>
<accession>A0A1G2CBM7</accession>
<dbReference type="STRING" id="1798647.A2855_00690"/>
<feature type="region of interest" description="Disordered" evidence="1">
    <location>
        <begin position="43"/>
        <end position="63"/>
    </location>
</feature>
<dbReference type="Proteomes" id="UP000179059">
    <property type="component" value="Unassembled WGS sequence"/>
</dbReference>
<sequence>MLTEELDIRRVASALSPSQLAELREAEDGLPARIDHEHQVAAASAGMEAAAAALTANEPPPHT</sequence>
<protein>
    <submittedName>
        <fullName evidence="2">Uncharacterized protein</fullName>
    </submittedName>
</protein>